<dbReference type="Proteomes" id="UP000305067">
    <property type="component" value="Unassembled WGS sequence"/>
</dbReference>
<sequence>MSRVVFVGNVPYHMAEEQLIDVFKSVGQVVGLRLVFDRETGKAKGYGFCEFADHETAASAVRNLNGTDVGGRSLRIDLADSDPALEGKTTVRGEIVEDDYKRGERPHGRGDRDRDRYRDNKDNDRERGKNIAMNAFLSALPEGKPTPPGVNSLDLITQELMSLPEQQVMEVLAQTKAFIIKHPEESRALLVKQPQIAFALFQALLVYKIVDPSLLEKMSSAAGGPPPSQPPPPPHPASVPPPNAYPSYPSYPNAMPPQGYMMPPGMMPGAAPTPPPPAGMYGHPPPGQMYAGYGQPPPGPMVPPQSASPPVAVAGATEDHQRALAHVLRMTQDEVNRLPENERAMVETLRRAVGA</sequence>
<evidence type="ECO:0000259" key="3">
    <source>
        <dbReference type="PROSITE" id="PS50102"/>
    </source>
</evidence>
<dbReference type="Gene3D" id="1.25.40.630">
    <property type="match status" value="1"/>
</dbReference>
<evidence type="ECO:0000256" key="2">
    <source>
        <dbReference type="SAM" id="MobiDB-lite"/>
    </source>
</evidence>
<name>A0A5C3QPF2_9AGAR</name>
<dbReference type="OrthoDB" id="272703at2759"/>
<dbReference type="PROSITE" id="PS50102">
    <property type="entry name" value="RRM"/>
    <property type="match status" value="1"/>
</dbReference>
<dbReference type="GO" id="GO:0003729">
    <property type="term" value="F:mRNA binding"/>
    <property type="evidence" value="ECO:0007669"/>
    <property type="project" value="TreeGrafter"/>
</dbReference>
<keyword evidence="1" id="KW-0694">RNA-binding</keyword>
<gene>
    <name evidence="4" type="ORF">BDV98DRAFT_648716</name>
</gene>
<dbReference type="PANTHER" id="PTHR45735">
    <property type="entry name" value="CLEAVAGE STIMULATION FACTOR SUBUNIT 2"/>
    <property type="match status" value="1"/>
</dbReference>
<organism evidence="4 5">
    <name type="scientific">Pterulicium gracile</name>
    <dbReference type="NCBI Taxonomy" id="1884261"/>
    <lineage>
        <taxon>Eukaryota</taxon>
        <taxon>Fungi</taxon>
        <taxon>Dikarya</taxon>
        <taxon>Basidiomycota</taxon>
        <taxon>Agaricomycotina</taxon>
        <taxon>Agaricomycetes</taxon>
        <taxon>Agaricomycetidae</taxon>
        <taxon>Agaricales</taxon>
        <taxon>Pleurotineae</taxon>
        <taxon>Pterulaceae</taxon>
        <taxon>Pterulicium</taxon>
    </lineage>
</organism>
<proteinExistence type="predicted"/>
<evidence type="ECO:0000256" key="1">
    <source>
        <dbReference type="PROSITE-ProRule" id="PRU00176"/>
    </source>
</evidence>
<keyword evidence="5" id="KW-1185">Reference proteome</keyword>
<dbReference type="EMBL" id="ML178819">
    <property type="protein sequence ID" value="TFL03863.1"/>
    <property type="molecule type" value="Genomic_DNA"/>
</dbReference>
<dbReference type="Pfam" id="PF00076">
    <property type="entry name" value="RRM_1"/>
    <property type="match status" value="1"/>
</dbReference>
<dbReference type="Gene3D" id="3.30.70.330">
    <property type="match status" value="1"/>
</dbReference>
<evidence type="ECO:0000313" key="5">
    <source>
        <dbReference type="Proteomes" id="UP000305067"/>
    </source>
</evidence>
<dbReference type="InterPro" id="IPR012677">
    <property type="entry name" value="Nucleotide-bd_a/b_plait_sf"/>
</dbReference>
<feature type="domain" description="RRM" evidence="3">
    <location>
        <begin position="3"/>
        <end position="81"/>
    </location>
</feature>
<dbReference type="CDD" id="cd12398">
    <property type="entry name" value="RRM_CSTF2_RNA15_like"/>
    <property type="match status" value="1"/>
</dbReference>
<dbReference type="SUPFAM" id="SSF54928">
    <property type="entry name" value="RNA-binding domain, RBD"/>
    <property type="match status" value="1"/>
</dbReference>
<feature type="region of interest" description="Disordered" evidence="2">
    <location>
        <begin position="220"/>
        <end position="241"/>
    </location>
</feature>
<dbReference type="GO" id="GO:0005847">
    <property type="term" value="C:mRNA cleavage and polyadenylation specificity factor complex"/>
    <property type="evidence" value="ECO:0007669"/>
    <property type="project" value="TreeGrafter"/>
</dbReference>
<reference evidence="4 5" key="1">
    <citation type="journal article" date="2019" name="Nat. Ecol. Evol.">
        <title>Megaphylogeny resolves global patterns of mushroom evolution.</title>
        <authorList>
            <person name="Varga T."/>
            <person name="Krizsan K."/>
            <person name="Foldi C."/>
            <person name="Dima B."/>
            <person name="Sanchez-Garcia M."/>
            <person name="Sanchez-Ramirez S."/>
            <person name="Szollosi G.J."/>
            <person name="Szarkandi J.G."/>
            <person name="Papp V."/>
            <person name="Albert L."/>
            <person name="Andreopoulos W."/>
            <person name="Angelini C."/>
            <person name="Antonin V."/>
            <person name="Barry K.W."/>
            <person name="Bougher N.L."/>
            <person name="Buchanan P."/>
            <person name="Buyck B."/>
            <person name="Bense V."/>
            <person name="Catcheside P."/>
            <person name="Chovatia M."/>
            <person name="Cooper J."/>
            <person name="Damon W."/>
            <person name="Desjardin D."/>
            <person name="Finy P."/>
            <person name="Geml J."/>
            <person name="Haridas S."/>
            <person name="Hughes K."/>
            <person name="Justo A."/>
            <person name="Karasinski D."/>
            <person name="Kautmanova I."/>
            <person name="Kiss B."/>
            <person name="Kocsube S."/>
            <person name="Kotiranta H."/>
            <person name="LaButti K.M."/>
            <person name="Lechner B.E."/>
            <person name="Liimatainen K."/>
            <person name="Lipzen A."/>
            <person name="Lukacs Z."/>
            <person name="Mihaltcheva S."/>
            <person name="Morgado L.N."/>
            <person name="Niskanen T."/>
            <person name="Noordeloos M.E."/>
            <person name="Ohm R.A."/>
            <person name="Ortiz-Santana B."/>
            <person name="Ovrebo C."/>
            <person name="Racz N."/>
            <person name="Riley R."/>
            <person name="Savchenko A."/>
            <person name="Shiryaev A."/>
            <person name="Soop K."/>
            <person name="Spirin V."/>
            <person name="Szebenyi C."/>
            <person name="Tomsovsky M."/>
            <person name="Tulloss R.E."/>
            <person name="Uehling J."/>
            <person name="Grigoriev I.V."/>
            <person name="Vagvolgyi C."/>
            <person name="Papp T."/>
            <person name="Martin F.M."/>
            <person name="Miettinen O."/>
            <person name="Hibbett D.S."/>
            <person name="Nagy L.G."/>
        </authorList>
    </citation>
    <scope>NUCLEOTIDE SEQUENCE [LARGE SCALE GENOMIC DNA]</scope>
    <source>
        <strain evidence="4 5">CBS 309.79</strain>
    </source>
</reference>
<dbReference type="STRING" id="1884261.A0A5C3QPF2"/>
<dbReference type="InterPro" id="IPR000504">
    <property type="entry name" value="RRM_dom"/>
</dbReference>
<dbReference type="PANTHER" id="PTHR45735:SF2">
    <property type="entry name" value="CLEAVAGE STIMULATION FACTOR SUBUNIT 2"/>
    <property type="match status" value="1"/>
</dbReference>
<dbReference type="InterPro" id="IPR025742">
    <property type="entry name" value="CSTF2_hinge"/>
</dbReference>
<dbReference type="AlphaFoldDB" id="A0A5C3QPF2"/>
<dbReference type="SMART" id="SM00360">
    <property type="entry name" value="RRM"/>
    <property type="match status" value="1"/>
</dbReference>
<feature type="region of interest" description="Disordered" evidence="2">
    <location>
        <begin position="87"/>
        <end position="129"/>
    </location>
</feature>
<protein>
    <recommendedName>
        <fullName evidence="3">RRM domain-containing protein</fullName>
    </recommendedName>
</protein>
<feature type="compositionally biased region" description="Pro residues" evidence="2">
    <location>
        <begin position="224"/>
        <end position="241"/>
    </location>
</feature>
<dbReference type="Pfam" id="PF14327">
    <property type="entry name" value="CSTF2_hinge"/>
    <property type="match status" value="1"/>
</dbReference>
<feature type="compositionally biased region" description="Basic and acidic residues" evidence="2">
    <location>
        <begin position="89"/>
        <end position="129"/>
    </location>
</feature>
<accession>A0A5C3QPF2</accession>
<dbReference type="InterPro" id="IPR035979">
    <property type="entry name" value="RBD_domain_sf"/>
</dbReference>
<evidence type="ECO:0000313" key="4">
    <source>
        <dbReference type="EMBL" id="TFL03863.1"/>
    </source>
</evidence>